<dbReference type="Gene3D" id="2.40.30.100">
    <property type="entry name" value="AF2212/PG0164-like"/>
    <property type="match status" value="1"/>
</dbReference>
<sequence length="189" mass="20773">MTPSTSNARTARRASISFTAKLTAIDGTALVQLPAEASERLPSRGQVAVHASIGGHDVETVIEPDGRRGHWIRVGDSLQRALRITPGDTTEITIDVASDWPEPDLPDDFARALAEAPAKIRGVWEDITPMARWEWVRWVQATRNPETRQRRVDVSLSKLNDGKRRPCCFNLASCTDPDVAKGGKLPEVT</sequence>
<evidence type="ECO:0000313" key="1">
    <source>
        <dbReference type="EMBL" id="MFC6006827.1"/>
    </source>
</evidence>
<dbReference type="RefSeq" id="WP_345718299.1">
    <property type="nucleotide sequence ID" value="NZ_BAABFP010000008.1"/>
</dbReference>
<reference evidence="2" key="1">
    <citation type="journal article" date="2019" name="Int. J. Syst. Evol. Microbiol.">
        <title>The Global Catalogue of Microorganisms (GCM) 10K type strain sequencing project: providing services to taxonomists for standard genome sequencing and annotation.</title>
        <authorList>
            <consortium name="The Broad Institute Genomics Platform"/>
            <consortium name="The Broad Institute Genome Sequencing Center for Infectious Disease"/>
            <person name="Wu L."/>
            <person name="Ma J."/>
        </authorList>
    </citation>
    <scope>NUCLEOTIDE SEQUENCE [LARGE SCALE GENOMIC DNA]</scope>
    <source>
        <strain evidence="2">KACC 14249</strain>
    </source>
</reference>
<dbReference type="InterPro" id="IPR037079">
    <property type="entry name" value="AF2212/PG0164-like_sf"/>
</dbReference>
<dbReference type="InterPro" id="IPR015018">
    <property type="entry name" value="DUF1905"/>
</dbReference>
<organism evidence="1 2">
    <name type="scientific">Angustibacter luteus</name>
    <dbReference type="NCBI Taxonomy" id="658456"/>
    <lineage>
        <taxon>Bacteria</taxon>
        <taxon>Bacillati</taxon>
        <taxon>Actinomycetota</taxon>
        <taxon>Actinomycetes</taxon>
        <taxon>Kineosporiales</taxon>
        <taxon>Kineosporiaceae</taxon>
    </lineage>
</organism>
<comment type="caution">
    <text evidence="1">The sequence shown here is derived from an EMBL/GenBank/DDBJ whole genome shotgun (WGS) entry which is preliminary data.</text>
</comment>
<accession>A0ABW1JBY4</accession>
<dbReference type="Pfam" id="PF13376">
    <property type="entry name" value="OmdA"/>
    <property type="match status" value="1"/>
</dbReference>
<dbReference type="EMBL" id="JBHSRD010000003">
    <property type="protein sequence ID" value="MFC6006827.1"/>
    <property type="molecule type" value="Genomic_DNA"/>
</dbReference>
<dbReference type="SUPFAM" id="SSF141694">
    <property type="entry name" value="AF2212/PG0164-like"/>
    <property type="match status" value="1"/>
</dbReference>
<gene>
    <name evidence="1" type="ORF">ACFQDO_06750</name>
</gene>
<protein>
    <submittedName>
        <fullName evidence="1">YdeI/OmpD-associated family protein</fullName>
    </submittedName>
</protein>
<keyword evidence="2" id="KW-1185">Reference proteome</keyword>
<dbReference type="Proteomes" id="UP001596189">
    <property type="component" value="Unassembled WGS sequence"/>
</dbReference>
<evidence type="ECO:0000313" key="2">
    <source>
        <dbReference type="Proteomes" id="UP001596189"/>
    </source>
</evidence>
<name>A0ABW1JBY4_9ACTN</name>
<dbReference type="Pfam" id="PF08922">
    <property type="entry name" value="DUF1905"/>
    <property type="match status" value="1"/>
</dbReference>
<proteinExistence type="predicted"/>